<dbReference type="EMBL" id="PDOF01000002">
    <property type="protein sequence ID" value="PYZ96611.1"/>
    <property type="molecule type" value="Genomic_DNA"/>
</dbReference>
<dbReference type="GO" id="GO:0051607">
    <property type="term" value="P:defense response to virus"/>
    <property type="evidence" value="ECO:0007669"/>
    <property type="project" value="UniProtKB-KW"/>
</dbReference>
<dbReference type="PANTHER" id="PTHR36984:SF1">
    <property type="entry name" value="CRISPR-ASSOCIATED ENDORIBONUCLEASE CAS6 1"/>
    <property type="match status" value="1"/>
</dbReference>
<keyword evidence="3" id="KW-0051">Antiviral defense</keyword>
<dbReference type="OrthoDB" id="86642at2"/>
<dbReference type="Gene3D" id="3.30.70.1900">
    <property type="match status" value="1"/>
</dbReference>
<protein>
    <recommendedName>
        <fullName evidence="4">CRISPR associated protein Cas6 C-terminal domain-containing protein</fullName>
    </recommendedName>
</protein>
<evidence type="ECO:0000256" key="3">
    <source>
        <dbReference type="ARBA" id="ARBA00023118"/>
    </source>
</evidence>
<dbReference type="GO" id="GO:0016788">
    <property type="term" value="F:hydrolase activity, acting on ester bonds"/>
    <property type="evidence" value="ECO:0007669"/>
    <property type="project" value="InterPro"/>
</dbReference>
<evidence type="ECO:0000313" key="5">
    <source>
        <dbReference type="EMBL" id="PYZ96611.1"/>
    </source>
</evidence>
<accession>A0A2W0H6K2</accession>
<reference evidence="5 6" key="1">
    <citation type="submission" date="2017-10" db="EMBL/GenBank/DDBJ databases">
        <title>Bacillus sp. nov., a halophilic bacterium isolated from a Yangshapao Lake.</title>
        <authorList>
            <person name="Wang H."/>
        </authorList>
    </citation>
    <scope>NUCLEOTIDE SEQUENCE [LARGE SCALE GENOMIC DNA]</scope>
    <source>
        <strain evidence="5 6">YSP-3</strain>
    </source>
</reference>
<evidence type="ECO:0000259" key="4">
    <source>
        <dbReference type="Pfam" id="PF01881"/>
    </source>
</evidence>
<sequence length="234" mass="26794">MDIKELKITLILKEDVPFKNIGQRIGAYLHRAMLADSQLKKEHRVNKVKHYVYSHLYPTESDGVYKSGTGYTFRIRSAREGFLNRMAELLTDFQDELIVTLGIEESRVPNGTVNAVRTLTPFVITLGKPGSKYWKAYDAKEDIKKLLTNNVSNRFKQFIGAKEVNHDFIKEVKILNNKPTYYNYKGRKVLANKVEVYFNDDLFSKQIRDYVVSAGLGEKSSVLGAGFSETIRRA</sequence>
<dbReference type="InterPro" id="IPR010156">
    <property type="entry name" value="CRISPR-assoc_prot_Cas6"/>
</dbReference>
<name>A0A2W0H6K2_9BACI</name>
<feature type="domain" description="CRISPR associated protein Cas6 C-terminal" evidence="4">
    <location>
        <begin position="114"/>
        <end position="227"/>
    </location>
</feature>
<comment type="caution">
    <text evidence="5">The sequence shown here is derived from an EMBL/GenBank/DDBJ whole genome shotgun (WGS) entry which is preliminary data.</text>
</comment>
<dbReference type="InterPro" id="IPR049435">
    <property type="entry name" value="Cas_Cas6_C"/>
</dbReference>
<evidence type="ECO:0000256" key="2">
    <source>
        <dbReference type="ARBA" id="ARBA00022884"/>
    </source>
</evidence>
<dbReference type="AlphaFoldDB" id="A0A2W0H6K2"/>
<keyword evidence="2" id="KW-0694">RNA-binding</keyword>
<keyword evidence="6" id="KW-1185">Reference proteome</keyword>
<evidence type="ECO:0000256" key="1">
    <source>
        <dbReference type="ARBA" id="ARBA00005937"/>
    </source>
</evidence>
<evidence type="ECO:0000313" key="6">
    <source>
        <dbReference type="Proteomes" id="UP000248066"/>
    </source>
</evidence>
<dbReference type="Proteomes" id="UP000248066">
    <property type="component" value="Unassembled WGS sequence"/>
</dbReference>
<comment type="similarity">
    <text evidence="1">Belongs to the CRISPR-associated protein Cas6/Cse3/CasE family.</text>
</comment>
<organism evidence="5 6">
    <name type="scientific">Alteribacter lacisalsi</name>
    <dbReference type="NCBI Taxonomy" id="2045244"/>
    <lineage>
        <taxon>Bacteria</taxon>
        <taxon>Bacillati</taxon>
        <taxon>Bacillota</taxon>
        <taxon>Bacilli</taxon>
        <taxon>Bacillales</taxon>
        <taxon>Bacillaceae</taxon>
        <taxon>Alteribacter</taxon>
    </lineage>
</organism>
<dbReference type="RefSeq" id="WP_110520472.1">
    <property type="nucleotide sequence ID" value="NZ_PDOF01000002.1"/>
</dbReference>
<proteinExistence type="inferred from homology"/>
<gene>
    <name evidence="5" type="ORF">CR205_12960</name>
</gene>
<dbReference type="GO" id="GO:0003723">
    <property type="term" value="F:RNA binding"/>
    <property type="evidence" value="ECO:0007669"/>
    <property type="project" value="UniProtKB-KW"/>
</dbReference>
<dbReference type="Pfam" id="PF01881">
    <property type="entry name" value="Cas_Cas6_C"/>
    <property type="match status" value="1"/>
</dbReference>
<dbReference type="PANTHER" id="PTHR36984">
    <property type="entry name" value="CRISPR-ASSOCIATED ENDORIBONUCLEASE CAS6 1"/>
    <property type="match status" value="1"/>
</dbReference>